<gene>
    <name evidence="2" type="ORF">AVL57_05940</name>
    <name evidence="3" type="ORF">Q4527_18830</name>
</gene>
<dbReference type="InterPro" id="IPR039418">
    <property type="entry name" value="LexA-like"/>
</dbReference>
<dbReference type="PANTHER" id="PTHR33516">
    <property type="entry name" value="LEXA REPRESSOR"/>
    <property type="match status" value="1"/>
</dbReference>
<accession>A0AAW7Z874</accession>
<dbReference type="GeneID" id="83257216"/>
<dbReference type="KEGG" id="asq:AVL57_05940"/>
<dbReference type="Pfam" id="PF00717">
    <property type="entry name" value="Peptidase_S24"/>
    <property type="match status" value="1"/>
</dbReference>
<feature type="domain" description="Peptidase S24/S26A/S26B/S26C" evidence="1">
    <location>
        <begin position="15"/>
        <end position="120"/>
    </location>
</feature>
<evidence type="ECO:0000313" key="3">
    <source>
        <dbReference type="EMBL" id="MDO6579461.1"/>
    </source>
</evidence>
<proteinExistence type="predicted"/>
<dbReference type="AlphaFoldDB" id="A0AAW7Z874"/>
<organism evidence="3 5">
    <name type="scientific">Alteromonas stellipolaris</name>
    <dbReference type="NCBI Taxonomy" id="233316"/>
    <lineage>
        <taxon>Bacteria</taxon>
        <taxon>Pseudomonadati</taxon>
        <taxon>Pseudomonadota</taxon>
        <taxon>Gammaproteobacteria</taxon>
        <taxon>Alteromonadales</taxon>
        <taxon>Alteromonadaceae</taxon>
        <taxon>Alteromonas/Salinimonas group</taxon>
        <taxon>Alteromonas</taxon>
    </lineage>
</organism>
<dbReference type="Gene3D" id="2.10.109.10">
    <property type="entry name" value="Umud Fragment, subunit A"/>
    <property type="match status" value="1"/>
</dbReference>
<reference evidence="2 4" key="1">
    <citation type="submission" date="2015-12" db="EMBL/GenBank/DDBJ databases">
        <title>Intraspecies pangenome expansion in the marine bacterium Alteromonas.</title>
        <authorList>
            <person name="Lopez-Perez M."/>
            <person name="Rodriguez-Valera F."/>
        </authorList>
    </citation>
    <scope>NUCLEOTIDE SEQUENCE [LARGE SCALE GENOMIC DNA]</scope>
    <source>
        <strain evidence="2 4">LMG 21861</strain>
    </source>
</reference>
<protein>
    <submittedName>
        <fullName evidence="2">DNA polymerase V</fullName>
    </submittedName>
    <submittedName>
        <fullName evidence="3">S24 family peptidase</fullName>
    </submittedName>
</protein>
<evidence type="ECO:0000313" key="2">
    <source>
        <dbReference type="EMBL" id="AMJ73556.1"/>
    </source>
</evidence>
<dbReference type="InterPro" id="IPR015927">
    <property type="entry name" value="Peptidase_S24_S26A/B/C"/>
</dbReference>
<evidence type="ECO:0000313" key="4">
    <source>
        <dbReference type="Proteomes" id="UP000056750"/>
    </source>
</evidence>
<dbReference type="Proteomes" id="UP001170717">
    <property type="component" value="Unassembled WGS sequence"/>
</dbReference>
<dbReference type="SUPFAM" id="SSF51306">
    <property type="entry name" value="LexA/Signal peptidase"/>
    <property type="match status" value="1"/>
</dbReference>
<dbReference type="RefSeq" id="WP_057793447.1">
    <property type="nucleotide sequence ID" value="NZ_CP013926.1"/>
</dbReference>
<dbReference type="CDD" id="cd06529">
    <property type="entry name" value="S24_LexA-like"/>
    <property type="match status" value="1"/>
</dbReference>
<dbReference type="Proteomes" id="UP000056750">
    <property type="component" value="Chromosome"/>
</dbReference>
<dbReference type="InterPro" id="IPR050077">
    <property type="entry name" value="LexA_repressor"/>
</dbReference>
<name>A0AAW7Z874_9ALTE</name>
<evidence type="ECO:0000313" key="5">
    <source>
        <dbReference type="Proteomes" id="UP001170717"/>
    </source>
</evidence>
<dbReference type="EMBL" id="CP013926">
    <property type="protein sequence ID" value="AMJ73556.1"/>
    <property type="molecule type" value="Genomic_DNA"/>
</dbReference>
<dbReference type="EMBL" id="JAUOQI010000020">
    <property type="protein sequence ID" value="MDO6579461.1"/>
    <property type="molecule type" value="Genomic_DNA"/>
</dbReference>
<dbReference type="PANTHER" id="PTHR33516:SF2">
    <property type="entry name" value="LEXA REPRESSOR-RELATED"/>
    <property type="match status" value="1"/>
</dbReference>
<evidence type="ECO:0000259" key="1">
    <source>
        <dbReference type="Pfam" id="PF00717"/>
    </source>
</evidence>
<keyword evidence="4" id="KW-1185">Reference proteome</keyword>
<dbReference type="InterPro" id="IPR036286">
    <property type="entry name" value="LexA/Signal_pep-like_sf"/>
</dbReference>
<sequence length="137" mass="15023">MLKFIPITAQAGIVGFESPAAEYTELGLSLDSLLIDKPAATFIGYAQGKSMMDDGIHDGDLLIVSRAEDISDMCIIVATLNGEFVCKRVDKRHGCLRSSSSLYKPYFLKEGDEFSIEGVVTRSIRLHKKLSHRLGGE</sequence>
<reference evidence="3" key="2">
    <citation type="submission" date="2023-07" db="EMBL/GenBank/DDBJ databases">
        <title>Genome content predicts the carbon catabolic preferences of heterotrophic bacteria.</title>
        <authorList>
            <person name="Gralka M."/>
        </authorList>
    </citation>
    <scope>NUCLEOTIDE SEQUENCE</scope>
    <source>
        <strain evidence="3">F2M12</strain>
    </source>
</reference>